<evidence type="ECO:0000313" key="6">
    <source>
        <dbReference type="EMBL" id="CBK20772.2"/>
    </source>
</evidence>
<protein>
    <recommendedName>
        <fullName evidence="5">UBC core domain-containing protein</fullName>
    </recommendedName>
</protein>
<dbReference type="SUPFAM" id="SSF54495">
    <property type="entry name" value="UBC-like"/>
    <property type="match status" value="1"/>
</dbReference>
<keyword evidence="1" id="KW-0808">Transferase</keyword>
<evidence type="ECO:0000256" key="1">
    <source>
        <dbReference type="ARBA" id="ARBA00022679"/>
    </source>
</evidence>
<proteinExistence type="inferred from homology"/>
<evidence type="ECO:0000259" key="5">
    <source>
        <dbReference type="PROSITE" id="PS50127"/>
    </source>
</evidence>
<dbReference type="OMA" id="NRQQYEM"/>
<feature type="domain" description="UBC core" evidence="5">
    <location>
        <begin position="1"/>
        <end position="152"/>
    </location>
</feature>
<dbReference type="SMART" id="SM00212">
    <property type="entry name" value="UBCc"/>
    <property type="match status" value="1"/>
</dbReference>
<keyword evidence="7" id="KW-1185">Reference proteome</keyword>
<dbReference type="PROSITE" id="PS50127">
    <property type="entry name" value="UBC_2"/>
    <property type="match status" value="1"/>
</dbReference>
<dbReference type="GO" id="GO:0005524">
    <property type="term" value="F:ATP binding"/>
    <property type="evidence" value="ECO:0007669"/>
    <property type="project" value="UniProtKB-UniRule"/>
</dbReference>
<keyword evidence="4" id="KW-0547">Nucleotide-binding</keyword>
<dbReference type="InParanoid" id="D8LWX7"/>
<evidence type="ECO:0000256" key="3">
    <source>
        <dbReference type="PROSITE-ProRule" id="PRU10133"/>
    </source>
</evidence>
<feature type="active site" description="Glycyl thioester intermediate" evidence="3">
    <location>
        <position position="84"/>
    </location>
</feature>
<dbReference type="Proteomes" id="UP000008312">
    <property type="component" value="Unassembled WGS sequence"/>
</dbReference>
<dbReference type="AlphaFoldDB" id="D8LWX7"/>
<dbReference type="RefSeq" id="XP_012894820.1">
    <property type="nucleotide sequence ID" value="XM_013039366.1"/>
</dbReference>
<dbReference type="PROSITE" id="PS00183">
    <property type="entry name" value="UBC_1"/>
    <property type="match status" value="1"/>
</dbReference>
<comment type="similarity">
    <text evidence="4">Belongs to the ubiquitin-conjugating enzyme family.</text>
</comment>
<dbReference type="InterPro" id="IPR023313">
    <property type="entry name" value="UBQ-conjugating_AS"/>
</dbReference>
<evidence type="ECO:0000256" key="2">
    <source>
        <dbReference type="ARBA" id="ARBA00022786"/>
    </source>
</evidence>
<dbReference type="InterPro" id="IPR050113">
    <property type="entry name" value="Ub_conjugating_enzyme"/>
</dbReference>
<dbReference type="GeneID" id="24918323"/>
<dbReference type="InterPro" id="IPR000608">
    <property type="entry name" value="UBC"/>
</dbReference>
<gene>
    <name evidence="6" type="ORF">GSBLH_T00001043001</name>
</gene>
<organism evidence="6">
    <name type="scientific">Blastocystis hominis</name>
    <dbReference type="NCBI Taxonomy" id="12968"/>
    <lineage>
        <taxon>Eukaryota</taxon>
        <taxon>Sar</taxon>
        <taxon>Stramenopiles</taxon>
        <taxon>Bigyra</taxon>
        <taxon>Opalozoa</taxon>
        <taxon>Opalinata</taxon>
        <taxon>Blastocystidae</taxon>
        <taxon>Blastocystis</taxon>
    </lineage>
</organism>
<dbReference type="Pfam" id="PF00179">
    <property type="entry name" value="UQ_con"/>
    <property type="match status" value="1"/>
</dbReference>
<evidence type="ECO:0000256" key="4">
    <source>
        <dbReference type="RuleBase" id="RU362109"/>
    </source>
</evidence>
<dbReference type="CDD" id="cd23798">
    <property type="entry name" value="UBCc_UBE2I"/>
    <property type="match status" value="1"/>
</dbReference>
<name>D8LWX7_BLAHO</name>
<dbReference type="EMBL" id="FN668639">
    <property type="protein sequence ID" value="CBK20772.2"/>
    <property type="molecule type" value="Genomic_DNA"/>
</dbReference>
<dbReference type="PANTHER" id="PTHR24067">
    <property type="entry name" value="UBIQUITIN-CONJUGATING ENZYME E2"/>
    <property type="match status" value="1"/>
</dbReference>
<keyword evidence="2 4" id="KW-0833">Ubl conjugation pathway</keyword>
<keyword evidence="4" id="KW-0067">ATP-binding</keyword>
<dbReference type="InterPro" id="IPR016135">
    <property type="entry name" value="UBQ-conjugating_enzyme/RWD"/>
</dbReference>
<accession>D8LWX7</accession>
<reference evidence="6" key="1">
    <citation type="submission" date="2010-02" db="EMBL/GenBank/DDBJ databases">
        <title>Sequencing and annotation of the Blastocystis hominis genome.</title>
        <authorList>
            <person name="Wincker P."/>
        </authorList>
    </citation>
    <scope>NUCLEOTIDE SEQUENCE</scope>
    <source>
        <strain evidence="6">Singapore isolate B</strain>
    </source>
</reference>
<evidence type="ECO:0000313" key="7">
    <source>
        <dbReference type="Proteomes" id="UP000008312"/>
    </source>
</evidence>
<dbReference type="FunCoup" id="D8LWX7">
    <property type="interactions" value="637"/>
</dbReference>
<dbReference type="OrthoDB" id="6600758at2759"/>
<dbReference type="Gene3D" id="3.10.110.10">
    <property type="entry name" value="Ubiquitin Conjugating Enzyme"/>
    <property type="match status" value="1"/>
</dbReference>
<dbReference type="GO" id="GO:0016740">
    <property type="term" value="F:transferase activity"/>
    <property type="evidence" value="ECO:0007669"/>
    <property type="project" value="UniProtKB-KW"/>
</dbReference>
<sequence>MGERKQWRKDHPAGFSAHPVTLPDGTIDLKRWKCVIPGKQGTIWEGGKYNLEIIFPDDYPSVPPRCVFKPVLFHPNVYPSGTVCLSLLNPKKSEFGWRPSISVKEILLGIQHLLEAPNWADPAQAEPVVVHQCYFLLRTNSIESPKLHMKNM</sequence>